<evidence type="ECO:0000256" key="1">
    <source>
        <dbReference type="SAM" id="Phobius"/>
    </source>
</evidence>
<protein>
    <recommendedName>
        <fullName evidence="4">Rod shape-determining protein MreD</fullName>
    </recommendedName>
</protein>
<feature type="transmembrane region" description="Helical" evidence="1">
    <location>
        <begin position="120"/>
        <end position="141"/>
    </location>
</feature>
<keyword evidence="3" id="KW-1185">Reference proteome</keyword>
<sequence length="186" mass="20024">MARRRKSERLSAVAGIWAETGPTSRFLIGTLIVAAIGLIGLTPKTLFDTELVWPYASLVAAIGWGRSGLGFRPMVVLILFGLAQDVIVYAPLGCFGFINLAAFGASSLIARSFDRERNPLISTVAPVVLYAVSFVLVWLFASFSGNHLVQLSPLVNVFVVTYILHILTAPVFDLGRRVGPLTGSMS</sequence>
<feature type="transmembrane region" description="Helical" evidence="1">
    <location>
        <begin position="153"/>
        <end position="172"/>
    </location>
</feature>
<keyword evidence="1" id="KW-0812">Transmembrane</keyword>
<evidence type="ECO:0000313" key="2">
    <source>
        <dbReference type="EMBL" id="RIJ21326.1"/>
    </source>
</evidence>
<keyword evidence="1" id="KW-0472">Membrane</keyword>
<accession>A0A399QQX7</accession>
<evidence type="ECO:0008006" key="4">
    <source>
        <dbReference type="Google" id="ProtNLM"/>
    </source>
</evidence>
<organism evidence="2 3">
    <name type="scientific">Henriciella barbarensis</name>
    <dbReference type="NCBI Taxonomy" id="86342"/>
    <lineage>
        <taxon>Bacteria</taxon>
        <taxon>Pseudomonadati</taxon>
        <taxon>Pseudomonadota</taxon>
        <taxon>Alphaproteobacteria</taxon>
        <taxon>Hyphomonadales</taxon>
        <taxon>Hyphomonadaceae</taxon>
        <taxon>Henriciella</taxon>
    </lineage>
</organism>
<gene>
    <name evidence="2" type="ORF">D1224_13490</name>
</gene>
<comment type="caution">
    <text evidence="2">The sequence shown here is derived from an EMBL/GenBank/DDBJ whole genome shotgun (WGS) entry which is preliminary data.</text>
</comment>
<name>A0A399QQX7_9PROT</name>
<dbReference type="EMBL" id="QWGB01000009">
    <property type="protein sequence ID" value="RIJ21326.1"/>
    <property type="molecule type" value="Genomic_DNA"/>
</dbReference>
<dbReference type="RefSeq" id="WP_119380478.1">
    <property type="nucleotide sequence ID" value="NZ_QWGB01000009.1"/>
</dbReference>
<dbReference type="AlphaFoldDB" id="A0A399QQX7"/>
<keyword evidence="1" id="KW-1133">Transmembrane helix</keyword>
<proteinExistence type="predicted"/>
<dbReference type="Proteomes" id="UP000265431">
    <property type="component" value="Unassembled WGS sequence"/>
</dbReference>
<reference evidence="2 3" key="1">
    <citation type="submission" date="2018-08" db="EMBL/GenBank/DDBJ databases">
        <title>Henriciella mobilis sp. nov., isolated from seawater.</title>
        <authorList>
            <person name="Cheng H."/>
            <person name="Wu Y.-H."/>
            <person name="Xu X.-W."/>
            <person name="Guo L.-L."/>
        </authorList>
    </citation>
    <scope>NUCLEOTIDE SEQUENCE [LARGE SCALE GENOMIC DNA]</scope>
    <source>
        <strain evidence="2 3">CCUG66934</strain>
    </source>
</reference>
<dbReference type="OrthoDB" id="7618274at2"/>
<feature type="transmembrane region" description="Helical" evidence="1">
    <location>
        <begin position="55"/>
        <end position="80"/>
    </location>
</feature>
<feature type="transmembrane region" description="Helical" evidence="1">
    <location>
        <begin position="26"/>
        <end position="43"/>
    </location>
</feature>
<feature type="transmembrane region" description="Helical" evidence="1">
    <location>
        <begin position="86"/>
        <end position="108"/>
    </location>
</feature>
<evidence type="ECO:0000313" key="3">
    <source>
        <dbReference type="Proteomes" id="UP000265431"/>
    </source>
</evidence>